<organism evidence="3 4">
    <name type="scientific">Fusarium ambrosium</name>
    <dbReference type="NCBI Taxonomy" id="131363"/>
    <lineage>
        <taxon>Eukaryota</taxon>
        <taxon>Fungi</taxon>
        <taxon>Dikarya</taxon>
        <taxon>Ascomycota</taxon>
        <taxon>Pezizomycotina</taxon>
        <taxon>Sordariomycetes</taxon>
        <taxon>Hypocreomycetidae</taxon>
        <taxon>Hypocreales</taxon>
        <taxon>Nectriaceae</taxon>
        <taxon>Fusarium</taxon>
        <taxon>Fusarium solani species complex</taxon>
    </lineage>
</organism>
<comment type="caution">
    <text evidence="3">The sequence shown here is derived from an EMBL/GenBank/DDBJ whole genome shotgun (WGS) entry which is preliminary data.</text>
</comment>
<proteinExistence type="predicted"/>
<feature type="domain" description="Clr5" evidence="2">
    <location>
        <begin position="14"/>
        <end position="65"/>
    </location>
</feature>
<dbReference type="InterPro" id="IPR025676">
    <property type="entry name" value="Clr5_dom"/>
</dbReference>
<evidence type="ECO:0000259" key="2">
    <source>
        <dbReference type="Pfam" id="PF14420"/>
    </source>
</evidence>
<dbReference type="AlphaFoldDB" id="A0A428UVY4"/>
<evidence type="ECO:0000313" key="3">
    <source>
        <dbReference type="EMBL" id="RSM18459.1"/>
    </source>
</evidence>
<feature type="region of interest" description="Disordered" evidence="1">
    <location>
        <begin position="592"/>
        <end position="617"/>
    </location>
</feature>
<sequence>MDSDPKFLHIPYNKRWEYLKDTIIKLYLEEGEKVDKLASRMKSEYSFDALPSAYKYQFRKWGIKKSTSSKVKAQVVNTQLKRKRDASTSDLTIMEGGREKPLDKKKLKRYLERRHDLVLTSGIFLRWNLPYNALFANFIRPDGPPSPFSPVSHPNSPANIIVNSPDNASSQLVGPSPTTQLIRDKAHLERADLFIQGQYQELLLQLDREERKVVADWLHDFWIHSFMTAKYWGRGPETWTPGLIAAKTFGSVELKDSTATPSDVTPTPNTSHITIDSPSQLCRWSIHYDTDVTYEPVPSPPPENDNEQDIEDESTWLPWDASRDHPTPADTMRSALSDNSFSRIDVQDVPLSTSSITRAVHRSQGQIEVDSWGFAIMARNPDALEGMTPPEGLEHIHPFHLAASYLDGAHNCCLILGKLAEDLLDSLMINILRSHTSMKPGEVCRGFAKQNRFPGEEVDICGRWDADSRCIRQLYASGRCTIPFEWKHPYCHTSVQAVCHSIIALCWSDDAIDINIPSGLFSKSCGCCRKDLKLSPLHTLVMVAFYLGDRGASGETMFGAIATLSCMLASWADPARPADISVSELFGAGTDTGERCTHSPITPSGLASSVPDKTLESWPHERQQGWRAFVAVLDFASPREDSSSSSSAEGEDSDSSSSEESGDSDTSSEYTTFQDEGLAILWAASQTEMLTYRRIKTTDPWISGRFCIKQLLKGLDGGLGPANIPLYNDGLMSLGFNKNGWFEGSSDMFRPTAQDVCASYFMNLEDWDRTTFIDSAQTTLD</sequence>
<reference evidence="3 4" key="1">
    <citation type="submission" date="2017-06" db="EMBL/GenBank/DDBJ databases">
        <title>Cmopartive genomic analysis of Ambrosia Fusariam Clade fungi.</title>
        <authorList>
            <person name="Stajich J.E."/>
            <person name="Carrillo J."/>
            <person name="Kijimoto T."/>
            <person name="Eskalen A."/>
            <person name="O'Donnell K."/>
            <person name="Kasson M."/>
        </authorList>
    </citation>
    <scope>NUCLEOTIDE SEQUENCE [LARGE SCALE GENOMIC DNA]</scope>
    <source>
        <strain evidence="3 4">NRRL 20438</strain>
    </source>
</reference>
<dbReference type="PANTHER" id="PTHR38788:SF3">
    <property type="entry name" value="CLR5 DOMAIN-CONTAINING PROTEIN"/>
    <property type="match status" value="1"/>
</dbReference>
<dbReference type="EMBL" id="NIZV01000022">
    <property type="protein sequence ID" value="RSM18459.1"/>
    <property type="molecule type" value="Genomic_DNA"/>
</dbReference>
<keyword evidence="4" id="KW-1185">Reference proteome</keyword>
<protein>
    <recommendedName>
        <fullName evidence="2">Clr5 domain-containing protein</fullName>
    </recommendedName>
</protein>
<dbReference type="PANTHER" id="PTHR38788">
    <property type="entry name" value="CLR5 DOMAIN-CONTAINING PROTEIN"/>
    <property type="match status" value="1"/>
</dbReference>
<evidence type="ECO:0000313" key="4">
    <source>
        <dbReference type="Proteomes" id="UP000288429"/>
    </source>
</evidence>
<feature type="region of interest" description="Disordered" evidence="1">
    <location>
        <begin position="639"/>
        <end position="670"/>
    </location>
</feature>
<dbReference type="Pfam" id="PF14420">
    <property type="entry name" value="Clr5"/>
    <property type="match status" value="1"/>
</dbReference>
<name>A0A428UVY4_9HYPO</name>
<gene>
    <name evidence="3" type="ORF">CDV31_002784</name>
</gene>
<evidence type="ECO:0000256" key="1">
    <source>
        <dbReference type="SAM" id="MobiDB-lite"/>
    </source>
</evidence>
<dbReference type="Proteomes" id="UP000288429">
    <property type="component" value="Unassembled WGS sequence"/>
</dbReference>
<accession>A0A428UVY4</accession>
<feature type="compositionally biased region" description="Low complexity" evidence="1">
    <location>
        <begin position="655"/>
        <end position="669"/>
    </location>
</feature>